<organism evidence="1 2">
    <name type="scientific">Kickxella alabastrina</name>
    <dbReference type="NCBI Taxonomy" id="61397"/>
    <lineage>
        <taxon>Eukaryota</taxon>
        <taxon>Fungi</taxon>
        <taxon>Fungi incertae sedis</taxon>
        <taxon>Zoopagomycota</taxon>
        <taxon>Kickxellomycotina</taxon>
        <taxon>Kickxellomycetes</taxon>
        <taxon>Kickxellales</taxon>
        <taxon>Kickxellaceae</taxon>
        <taxon>Kickxella</taxon>
    </lineage>
</organism>
<proteinExistence type="predicted"/>
<evidence type="ECO:0000313" key="2">
    <source>
        <dbReference type="Proteomes" id="UP001150581"/>
    </source>
</evidence>
<protein>
    <submittedName>
        <fullName evidence="1">Uncharacterized protein</fullName>
    </submittedName>
</protein>
<evidence type="ECO:0000313" key="1">
    <source>
        <dbReference type="EMBL" id="KAJ1894327.1"/>
    </source>
</evidence>
<comment type="caution">
    <text evidence="1">The sequence shown here is derived from an EMBL/GenBank/DDBJ whole genome shotgun (WGS) entry which is preliminary data.</text>
</comment>
<keyword evidence="2" id="KW-1185">Reference proteome</keyword>
<reference evidence="1" key="1">
    <citation type="submission" date="2022-07" db="EMBL/GenBank/DDBJ databases">
        <title>Phylogenomic reconstructions and comparative analyses of Kickxellomycotina fungi.</title>
        <authorList>
            <person name="Reynolds N.K."/>
            <person name="Stajich J.E."/>
            <person name="Barry K."/>
            <person name="Grigoriev I.V."/>
            <person name="Crous P."/>
            <person name="Smith M.E."/>
        </authorList>
    </citation>
    <scope>NUCLEOTIDE SEQUENCE</scope>
    <source>
        <strain evidence="1">Benny 63K</strain>
    </source>
</reference>
<dbReference type="EMBL" id="JANBPG010000707">
    <property type="protein sequence ID" value="KAJ1894327.1"/>
    <property type="molecule type" value="Genomic_DNA"/>
</dbReference>
<sequence>MSNHASYPHATDQDSRQLEQHLDLLAGYAGIQQPAAPLPSSSTTSPQFQVSSVAPINALHTPSASILDNSPSSAIYYSSTVTHHTDCAVYCIDKTKPEVMEQKVRQFYASDGASFIEHVPGHCLVFIPNSTNVNHMLNEMRKVSHPKRKAKPAKDKSNKSSKPTNAFIKYRSHKISDMKTIHPEISQTEISRMAGEFWKTEPEELKNSFRRKYVEEKRVYDMNKAKTAKTQSEAGSDAEALSDVASMSSMQAVSSLSEFSHPELYGGPNGMGGIGLSLGLGVGSDGSPAGFNTGRRRSHTLPPGGFSRSGAKRRISQELRKHLANKKTTAYMTAANANANANSSININMFSDTMQKFHQQNQNQQMQPQYEFTFTTPNIDNCAPSSTIGTNSPSYLSCDTSSPMMMPLNPNFPLAEFTTNTNFSITSGSSTGSPNSMHQHTRSLNNISSAPLSINTPTFAPDARYESFVPSPINIAKSLTDSNLGMGLPMVDTSGLNVFNSEHIPINAFSAEYTSSDPNSWPIPHAYTMMPDNSSAQQQHQHQQQHHYQHM</sequence>
<dbReference type="Proteomes" id="UP001150581">
    <property type="component" value="Unassembled WGS sequence"/>
</dbReference>
<name>A0ACC1IHE4_9FUNG</name>
<gene>
    <name evidence="1" type="ORF">LPJ66_005256</name>
</gene>
<accession>A0ACC1IHE4</accession>